<name>A0ABQ2LSB3_9ACTN</name>
<organism evidence="1 2">
    <name type="scientific">Streptomyces daqingensis</name>
    <dbReference type="NCBI Taxonomy" id="1472640"/>
    <lineage>
        <taxon>Bacteria</taxon>
        <taxon>Bacillati</taxon>
        <taxon>Actinomycetota</taxon>
        <taxon>Actinomycetes</taxon>
        <taxon>Kitasatosporales</taxon>
        <taxon>Streptomycetaceae</taxon>
        <taxon>Streptomyces</taxon>
    </lineage>
</organism>
<dbReference type="RefSeq" id="WP_189035250.1">
    <property type="nucleotide sequence ID" value="NZ_BMMP01000001.1"/>
</dbReference>
<dbReference type="Proteomes" id="UP000631535">
    <property type="component" value="Unassembled WGS sequence"/>
</dbReference>
<proteinExistence type="predicted"/>
<gene>
    <name evidence="1" type="ORF">GCM10012287_03830</name>
</gene>
<evidence type="ECO:0000313" key="2">
    <source>
        <dbReference type="Proteomes" id="UP000631535"/>
    </source>
</evidence>
<evidence type="ECO:0000313" key="1">
    <source>
        <dbReference type="EMBL" id="GGO42591.1"/>
    </source>
</evidence>
<protein>
    <submittedName>
        <fullName evidence="1">Uncharacterized protein</fullName>
    </submittedName>
</protein>
<reference evidence="2" key="1">
    <citation type="journal article" date="2019" name="Int. J. Syst. Evol. Microbiol.">
        <title>The Global Catalogue of Microorganisms (GCM) 10K type strain sequencing project: providing services to taxonomists for standard genome sequencing and annotation.</title>
        <authorList>
            <consortium name="The Broad Institute Genomics Platform"/>
            <consortium name="The Broad Institute Genome Sequencing Center for Infectious Disease"/>
            <person name="Wu L."/>
            <person name="Ma J."/>
        </authorList>
    </citation>
    <scope>NUCLEOTIDE SEQUENCE [LARGE SCALE GENOMIC DNA]</scope>
    <source>
        <strain evidence="2">CGMCC 4.7178</strain>
    </source>
</reference>
<sequence length="189" mass="20376">MPAADPVAATPTRTARPAPVRTRDVLVLGTAEVAYCVTDALRQAGLSVGSWLAPADACHHRTREHIRRDLADPATLRSWSSAAVVISVWHGSARHSHPGEVVEPLVDAALERQAPHWLRLTRGVTDGGPQEAQAAVDHDPYRSTCYLPPGARAHLTRLRDQADPDGVYARTLTALLNVLPLTPGCSPRF</sequence>
<accession>A0ABQ2LSB3</accession>
<keyword evidence="2" id="KW-1185">Reference proteome</keyword>
<dbReference type="EMBL" id="BMMP01000001">
    <property type="protein sequence ID" value="GGO42591.1"/>
    <property type="molecule type" value="Genomic_DNA"/>
</dbReference>
<comment type="caution">
    <text evidence="1">The sequence shown here is derived from an EMBL/GenBank/DDBJ whole genome shotgun (WGS) entry which is preliminary data.</text>
</comment>